<dbReference type="Proteomes" id="UP000006329">
    <property type="component" value="Unassembled WGS sequence"/>
</dbReference>
<keyword evidence="12" id="KW-1185">Reference proteome</keyword>
<evidence type="ECO:0000256" key="1">
    <source>
        <dbReference type="ARBA" id="ARBA00005006"/>
    </source>
</evidence>
<feature type="domain" description="Glutamate--cysteine ligase" evidence="10">
    <location>
        <begin position="25"/>
        <end position="381"/>
    </location>
</feature>
<dbReference type="NCBIfam" id="TIGR01434">
    <property type="entry name" value="glu_cys_ligase"/>
    <property type="match status" value="1"/>
</dbReference>
<dbReference type="Gene3D" id="3.30.590.20">
    <property type="match status" value="1"/>
</dbReference>
<evidence type="ECO:0000259" key="10">
    <source>
        <dbReference type="Pfam" id="PF04262"/>
    </source>
</evidence>
<dbReference type="AlphaFoldDB" id="A0A0E2B9E3"/>
<evidence type="ECO:0000256" key="9">
    <source>
        <dbReference type="RuleBase" id="RU004391"/>
    </source>
</evidence>
<evidence type="ECO:0000256" key="5">
    <source>
        <dbReference type="ARBA" id="ARBA00022741"/>
    </source>
</evidence>
<name>A0A0E2B9E3_9LEPT</name>
<reference evidence="11" key="1">
    <citation type="submission" date="2012-10" db="EMBL/GenBank/DDBJ databases">
        <authorList>
            <person name="Harkins D.M."/>
            <person name="Durkin A.S."/>
            <person name="Brinkac L.M."/>
            <person name="Haft D.H."/>
            <person name="Selengut J.D."/>
            <person name="Sanka R."/>
            <person name="DePew J."/>
            <person name="Purushe J."/>
            <person name="Matthias M.A."/>
            <person name="Vinetz J.M."/>
            <person name="Sutton G.G."/>
            <person name="Nierman W.C."/>
            <person name="Fouts D.E."/>
        </authorList>
    </citation>
    <scope>NUCLEOTIDE SEQUENCE [LARGE SCALE GENOMIC DNA]</scope>
    <source>
        <strain evidence="11">MOR084</strain>
    </source>
</reference>
<dbReference type="EMBL" id="AHON02000087">
    <property type="protein sequence ID" value="EKO31963.1"/>
    <property type="molecule type" value="Genomic_DNA"/>
</dbReference>
<dbReference type="RefSeq" id="WP_004468702.1">
    <property type="nucleotide sequence ID" value="NZ_AHON02000087.1"/>
</dbReference>
<dbReference type="PANTHER" id="PTHR38761">
    <property type="entry name" value="GLUTAMATE--CYSTEINE LIGASE"/>
    <property type="match status" value="1"/>
</dbReference>
<dbReference type="GO" id="GO:0005829">
    <property type="term" value="C:cytosol"/>
    <property type="evidence" value="ECO:0007669"/>
    <property type="project" value="TreeGrafter"/>
</dbReference>
<dbReference type="EC" id="6.3.2.2" evidence="8"/>
<evidence type="ECO:0000256" key="3">
    <source>
        <dbReference type="ARBA" id="ARBA00022598"/>
    </source>
</evidence>
<dbReference type="GO" id="GO:0005524">
    <property type="term" value="F:ATP binding"/>
    <property type="evidence" value="ECO:0007669"/>
    <property type="project" value="UniProtKB-KW"/>
</dbReference>
<dbReference type="PANTHER" id="PTHR38761:SF1">
    <property type="entry name" value="GLUTAMATE--CYSTEINE LIGASE"/>
    <property type="match status" value="1"/>
</dbReference>
<evidence type="ECO:0000256" key="4">
    <source>
        <dbReference type="ARBA" id="ARBA00022684"/>
    </source>
</evidence>
<evidence type="ECO:0000256" key="8">
    <source>
        <dbReference type="HAMAP-Rule" id="MF_00578"/>
    </source>
</evidence>
<dbReference type="InterPro" id="IPR014746">
    <property type="entry name" value="Gln_synth/guanido_kin_cat_dom"/>
</dbReference>
<evidence type="ECO:0000256" key="6">
    <source>
        <dbReference type="ARBA" id="ARBA00022840"/>
    </source>
</evidence>
<comment type="pathway">
    <text evidence="1 8 9">Sulfur metabolism; glutathione biosynthesis; glutathione from L-cysteine and L-glutamate: step 1/2.</text>
</comment>
<dbReference type="InterPro" id="IPR006334">
    <property type="entry name" value="Glut_cys_ligase"/>
</dbReference>
<evidence type="ECO:0000313" key="12">
    <source>
        <dbReference type="Proteomes" id="UP000006329"/>
    </source>
</evidence>
<keyword evidence="3 8" id="KW-0436">Ligase</keyword>
<evidence type="ECO:0000313" key="11">
    <source>
        <dbReference type="EMBL" id="EKO31963.1"/>
    </source>
</evidence>
<dbReference type="InterPro" id="IPR007370">
    <property type="entry name" value="Glu_cys_ligase"/>
</dbReference>
<comment type="similarity">
    <text evidence="2 8">Belongs to the glutamate--cysteine ligase type 1 family. Type 1 subfamily.</text>
</comment>
<accession>A0A0E2B9E3</accession>
<evidence type="ECO:0000256" key="2">
    <source>
        <dbReference type="ARBA" id="ARBA00008772"/>
    </source>
</evidence>
<keyword evidence="6 8" id="KW-0067">ATP-binding</keyword>
<dbReference type="GO" id="GO:0006750">
    <property type="term" value="P:glutathione biosynthetic process"/>
    <property type="evidence" value="ECO:0007669"/>
    <property type="project" value="UniProtKB-UniRule"/>
</dbReference>
<evidence type="ECO:0000256" key="7">
    <source>
        <dbReference type="ARBA" id="ARBA00048819"/>
    </source>
</evidence>
<comment type="catalytic activity">
    <reaction evidence="7 8 9">
        <text>L-cysteine + L-glutamate + ATP = gamma-L-glutamyl-L-cysteine + ADP + phosphate + H(+)</text>
        <dbReference type="Rhea" id="RHEA:13285"/>
        <dbReference type="ChEBI" id="CHEBI:15378"/>
        <dbReference type="ChEBI" id="CHEBI:29985"/>
        <dbReference type="ChEBI" id="CHEBI:30616"/>
        <dbReference type="ChEBI" id="CHEBI:35235"/>
        <dbReference type="ChEBI" id="CHEBI:43474"/>
        <dbReference type="ChEBI" id="CHEBI:58173"/>
        <dbReference type="ChEBI" id="CHEBI:456216"/>
        <dbReference type="EC" id="6.3.2.2"/>
    </reaction>
</comment>
<dbReference type="Pfam" id="PF04262">
    <property type="entry name" value="Glu_cys_ligase"/>
    <property type="match status" value="1"/>
</dbReference>
<dbReference type="HAMAP" id="MF_00578">
    <property type="entry name" value="Glu_cys_ligase"/>
    <property type="match status" value="1"/>
</dbReference>
<dbReference type="SUPFAM" id="SSF55931">
    <property type="entry name" value="Glutamine synthetase/guanido kinase"/>
    <property type="match status" value="1"/>
</dbReference>
<dbReference type="GO" id="GO:0004357">
    <property type="term" value="F:glutamate-cysteine ligase activity"/>
    <property type="evidence" value="ECO:0007669"/>
    <property type="project" value="UniProtKB-UniRule"/>
</dbReference>
<proteinExistence type="inferred from homology"/>
<keyword evidence="4 8" id="KW-0317">Glutathione biosynthesis</keyword>
<keyword evidence="5 8" id="KW-0547">Nucleotide-binding</keyword>
<comment type="caution">
    <text evidence="11">The sequence shown here is derived from an EMBL/GenBank/DDBJ whole genome shotgun (WGS) entry which is preliminary data.</text>
</comment>
<gene>
    <name evidence="8 11" type="primary">gshA</name>
    <name evidence="11" type="ORF">LEP1GSC179_0338</name>
</gene>
<sequence>MKTKEIARSKIEEVSLEILLRHAVKAKHGLEKESMRVGPDGKLAKTPHPMHLGSSLTNHYIKTDFAEPQLEYATRPRPKIEANIRELQDLHIYTLRQLDNELIWPFSMPPILPEDENEIPLGQYGTSHSGKWKTIYRHGLGLRYGRRMQTISGVHYNFSFSNVFLRQFLGKEVSNFTKEEISSLYLHVIRNFMRRVHYLTYLTGSSTVFDSTFLPNPGNLKFEKHKNFTIYSPYATSLRMSEIGYTSKVQDTLGIHYNSLEEYAERMCYAVHTPYSGYVSFSKNTDAQLNPNYLQIENEFYSPIRPKQVPKGDERPLDALLRRGIEYIEIRSLDIDPYSPVGVCRLNLAFTQLILLDSLLSPSPLISEEENSTLKENLNSVIWEGRNPELKINSNGTLKNFQTAGAEYSESLRHYAKILDLHTKRRMYQEAIDFQIKKWKNPDKTPSGKLLSEILKRNIEFRDKGMELARENRRALSYLEYSPGTLMKIEKETFRSFQEKEQLEKEEIQTQYPTVKLCNH</sequence>
<dbReference type="UniPathway" id="UPA00142">
    <property type="reaction ID" value="UER00209"/>
</dbReference>
<protein>
    <recommendedName>
        <fullName evidence="8">Glutamate--cysteine ligase</fullName>
        <ecNumber evidence="8">6.3.2.2</ecNumber>
    </recommendedName>
    <alternativeName>
        <fullName evidence="8">Gamma-ECS</fullName>
        <shortName evidence="8">GCS</shortName>
    </alternativeName>
    <alternativeName>
        <fullName evidence="8">Gamma-glutamylcysteine synthetase</fullName>
    </alternativeName>
</protein>
<dbReference type="GO" id="GO:0046872">
    <property type="term" value="F:metal ion binding"/>
    <property type="evidence" value="ECO:0007669"/>
    <property type="project" value="TreeGrafter"/>
</dbReference>
<organism evidence="11 12">
    <name type="scientific">Leptospira santarosai str. MOR084</name>
    <dbReference type="NCBI Taxonomy" id="1049984"/>
    <lineage>
        <taxon>Bacteria</taxon>
        <taxon>Pseudomonadati</taxon>
        <taxon>Spirochaetota</taxon>
        <taxon>Spirochaetia</taxon>
        <taxon>Leptospirales</taxon>
        <taxon>Leptospiraceae</taxon>
        <taxon>Leptospira</taxon>
    </lineage>
</organism>